<protein>
    <submittedName>
        <fullName evidence="1">Uncharacterized protein</fullName>
    </submittedName>
</protein>
<evidence type="ECO:0000313" key="2">
    <source>
        <dbReference type="Proteomes" id="UP000054166"/>
    </source>
</evidence>
<sequence>DHSLFTRMTDPRNPRHVNKILKQVSIGADLSDEQQNRVCNLLSEFADCFTLSVSEVIAIPGAEHCIHIPPDMTFPKKIPCQRQLTEAQHAYLSDAIDELLKADIIEPI</sequence>
<proteinExistence type="predicted"/>
<organism evidence="1 2">
    <name type="scientific">Piloderma croceum (strain F 1598)</name>
    <dbReference type="NCBI Taxonomy" id="765440"/>
    <lineage>
        <taxon>Eukaryota</taxon>
        <taxon>Fungi</taxon>
        <taxon>Dikarya</taxon>
        <taxon>Basidiomycota</taxon>
        <taxon>Agaricomycotina</taxon>
        <taxon>Agaricomycetes</taxon>
        <taxon>Agaricomycetidae</taxon>
        <taxon>Atheliales</taxon>
        <taxon>Atheliaceae</taxon>
        <taxon>Piloderma</taxon>
    </lineage>
</organism>
<dbReference type="Proteomes" id="UP000054166">
    <property type="component" value="Unassembled WGS sequence"/>
</dbReference>
<keyword evidence="2" id="KW-1185">Reference proteome</keyword>
<dbReference type="EMBL" id="KN832982">
    <property type="protein sequence ID" value="KIM86359.1"/>
    <property type="molecule type" value="Genomic_DNA"/>
</dbReference>
<name>A0A0C3G3B6_PILCF</name>
<feature type="non-terminal residue" evidence="1">
    <location>
        <position position="1"/>
    </location>
</feature>
<dbReference type="AlphaFoldDB" id="A0A0C3G3B6"/>
<reference evidence="1 2" key="1">
    <citation type="submission" date="2014-04" db="EMBL/GenBank/DDBJ databases">
        <authorList>
            <consortium name="DOE Joint Genome Institute"/>
            <person name="Kuo A."/>
            <person name="Tarkka M."/>
            <person name="Buscot F."/>
            <person name="Kohler A."/>
            <person name="Nagy L.G."/>
            <person name="Floudas D."/>
            <person name="Copeland A."/>
            <person name="Barry K.W."/>
            <person name="Cichocki N."/>
            <person name="Veneault-Fourrey C."/>
            <person name="LaButti K."/>
            <person name="Lindquist E.A."/>
            <person name="Lipzen A."/>
            <person name="Lundell T."/>
            <person name="Morin E."/>
            <person name="Murat C."/>
            <person name="Sun H."/>
            <person name="Tunlid A."/>
            <person name="Henrissat B."/>
            <person name="Grigoriev I.V."/>
            <person name="Hibbett D.S."/>
            <person name="Martin F."/>
            <person name="Nordberg H.P."/>
            <person name="Cantor M.N."/>
            <person name="Hua S.X."/>
        </authorList>
    </citation>
    <scope>NUCLEOTIDE SEQUENCE [LARGE SCALE GENOMIC DNA]</scope>
    <source>
        <strain evidence="1 2">F 1598</strain>
    </source>
</reference>
<accession>A0A0C3G3B6</accession>
<gene>
    <name evidence="1" type="ORF">PILCRDRAFT_65135</name>
</gene>
<evidence type="ECO:0000313" key="1">
    <source>
        <dbReference type="EMBL" id="KIM86359.1"/>
    </source>
</evidence>
<reference evidence="2" key="2">
    <citation type="submission" date="2015-01" db="EMBL/GenBank/DDBJ databases">
        <title>Evolutionary Origins and Diversification of the Mycorrhizal Mutualists.</title>
        <authorList>
            <consortium name="DOE Joint Genome Institute"/>
            <consortium name="Mycorrhizal Genomics Consortium"/>
            <person name="Kohler A."/>
            <person name="Kuo A."/>
            <person name="Nagy L.G."/>
            <person name="Floudas D."/>
            <person name="Copeland A."/>
            <person name="Barry K.W."/>
            <person name="Cichocki N."/>
            <person name="Veneault-Fourrey C."/>
            <person name="LaButti K."/>
            <person name="Lindquist E.A."/>
            <person name="Lipzen A."/>
            <person name="Lundell T."/>
            <person name="Morin E."/>
            <person name="Murat C."/>
            <person name="Riley R."/>
            <person name="Ohm R."/>
            <person name="Sun H."/>
            <person name="Tunlid A."/>
            <person name="Henrissat B."/>
            <person name="Grigoriev I.V."/>
            <person name="Hibbett D.S."/>
            <person name="Martin F."/>
        </authorList>
    </citation>
    <scope>NUCLEOTIDE SEQUENCE [LARGE SCALE GENOMIC DNA]</scope>
    <source>
        <strain evidence="2">F 1598</strain>
    </source>
</reference>
<dbReference type="STRING" id="765440.A0A0C3G3B6"/>
<dbReference type="HOGENOM" id="CLU_119163_0_1_1"/>
<dbReference type="OrthoDB" id="3363652at2759"/>
<dbReference type="InParanoid" id="A0A0C3G3B6"/>